<dbReference type="InterPro" id="IPR036457">
    <property type="entry name" value="PPM-type-like_dom_sf"/>
</dbReference>
<evidence type="ECO:0000256" key="5">
    <source>
        <dbReference type="SAM" id="MobiDB-lite"/>
    </source>
</evidence>
<keyword evidence="3" id="KW-0677">Repeat</keyword>
<feature type="region of interest" description="Disordered" evidence="5">
    <location>
        <begin position="1725"/>
        <end position="1760"/>
    </location>
</feature>
<dbReference type="CDD" id="cd00143">
    <property type="entry name" value="PP2Cc"/>
    <property type="match status" value="1"/>
</dbReference>
<dbReference type="SMART" id="SM00364">
    <property type="entry name" value="LRR_BAC"/>
    <property type="match status" value="8"/>
</dbReference>
<dbReference type="SUPFAM" id="SSF52058">
    <property type="entry name" value="L domain-like"/>
    <property type="match status" value="2"/>
</dbReference>
<evidence type="ECO:0000259" key="7">
    <source>
        <dbReference type="PROSITE" id="PS51746"/>
    </source>
</evidence>
<dbReference type="Pfam" id="PF00169">
    <property type="entry name" value="PH"/>
    <property type="match status" value="1"/>
</dbReference>
<evidence type="ECO:0000256" key="2">
    <source>
        <dbReference type="ARBA" id="ARBA00022723"/>
    </source>
</evidence>
<feature type="coiled-coil region" evidence="4">
    <location>
        <begin position="1135"/>
        <end position="1174"/>
    </location>
</feature>
<name>A0A9D4IFW6_DREPO</name>
<feature type="region of interest" description="Disordered" evidence="5">
    <location>
        <begin position="1287"/>
        <end position="1306"/>
    </location>
</feature>
<dbReference type="SUPFAM" id="SSF50729">
    <property type="entry name" value="PH domain-like"/>
    <property type="match status" value="1"/>
</dbReference>
<evidence type="ECO:0000256" key="1">
    <source>
        <dbReference type="ARBA" id="ARBA00022614"/>
    </source>
</evidence>
<dbReference type="Pfam" id="PF13855">
    <property type="entry name" value="LRR_8"/>
    <property type="match status" value="4"/>
</dbReference>
<dbReference type="InterPro" id="IPR001611">
    <property type="entry name" value="Leu-rich_rpt"/>
</dbReference>
<keyword evidence="9" id="KW-1185">Reference proteome</keyword>
<dbReference type="Pfam" id="PF00481">
    <property type="entry name" value="PP2C"/>
    <property type="match status" value="1"/>
</dbReference>
<feature type="compositionally biased region" description="Polar residues" evidence="5">
    <location>
        <begin position="1725"/>
        <end position="1734"/>
    </location>
</feature>
<feature type="region of interest" description="Disordered" evidence="5">
    <location>
        <begin position="1463"/>
        <end position="1484"/>
    </location>
</feature>
<accession>A0A9D4IFW6</accession>
<feature type="region of interest" description="Disordered" evidence="5">
    <location>
        <begin position="1558"/>
        <end position="1609"/>
    </location>
</feature>
<dbReference type="Gene3D" id="2.30.29.30">
    <property type="entry name" value="Pleckstrin-homology domain (PH domain)/Phosphotyrosine-binding domain (PTB)"/>
    <property type="match status" value="1"/>
</dbReference>
<comment type="caution">
    <text evidence="8">The sequence shown here is derived from an EMBL/GenBank/DDBJ whole genome shotgun (WGS) entry which is preliminary data.</text>
</comment>
<dbReference type="PANTHER" id="PTHR24366:SF96">
    <property type="entry name" value="LEUCINE RICH REPEAT CONTAINING 53"/>
    <property type="match status" value="1"/>
</dbReference>
<dbReference type="PROSITE" id="PS51746">
    <property type="entry name" value="PPM_2"/>
    <property type="match status" value="1"/>
</dbReference>
<dbReference type="InterPro" id="IPR055071">
    <property type="entry name" value="RA_PHLPP-like"/>
</dbReference>
<dbReference type="GO" id="GO:0046872">
    <property type="term" value="F:metal ion binding"/>
    <property type="evidence" value="ECO:0007669"/>
    <property type="project" value="UniProtKB-KW"/>
</dbReference>
<evidence type="ECO:0000256" key="3">
    <source>
        <dbReference type="ARBA" id="ARBA00022737"/>
    </source>
</evidence>
<keyword evidence="2" id="KW-0479">Metal-binding</keyword>
<dbReference type="InterPro" id="IPR003591">
    <property type="entry name" value="Leu-rich_rpt_typical-subtyp"/>
</dbReference>
<dbReference type="PANTHER" id="PTHR24366">
    <property type="entry name" value="IG(IMMUNOGLOBULIN) AND LRR(LEUCINE RICH REPEAT) DOMAINS"/>
    <property type="match status" value="1"/>
</dbReference>
<feature type="region of interest" description="Disordered" evidence="5">
    <location>
        <begin position="1439"/>
        <end position="1458"/>
    </location>
</feature>
<dbReference type="Pfam" id="PF23010">
    <property type="entry name" value="RA_3"/>
    <property type="match status" value="1"/>
</dbReference>
<dbReference type="InterPro" id="IPR001932">
    <property type="entry name" value="PPM-type_phosphatase-like_dom"/>
</dbReference>
<dbReference type="PROSITE" id="PS51450">
    <property type="entry name" value="LRR"/>
    <property type="match status" value="2"/>
</dbReference>
<organism evidence="8 9">
    <name type="scientific">Dreissena polymorpha</name>
    <name type="common">Zebra mussel</name>
    <name type="synonym">Mytilus polymorpha</name>
    <dbReference type="NCBI Taxonomy" id="45954"/>
    <lineage>
        <taxon>Eukaryota</taxon>
        <taxon>Metazoa</taxon>
        <taxon>Spiralia</taxon>
        <taxon>Lophotrochozoa</taxon>
        <taxon>Mollusca</taxon>
        <taxon>Bivalvia</taxon>
        <taxon>Autobranchia</taxon>
        <taxon>Heteroconchia</taxon>
        <taxon>Euheterodonta</taxon>
        <taxon>Imparidentia</taxon>
        <taxon>Neoheterodontei</taxon>
        <taxon>Myida</taxon>
        <taxon>Dreissenoidea</taxon>
        <taxon>Dreissenidae</taxon>
        <taxon>Dreissena</taxon>
    </lineage>
</organism>
<dbReference type="PROSITE" id="PS50003">
    <property type="entry name" value="PH_DOMAIN"/>
    <property type="match status" value="1"/>
</dbReference>
<gene>
    <name evidence="8" type="ORF">DPMN_171780</name>
</gene>
<feature type="region of interest" description="Disordered" evidence="5">
    <location>
        <begin position="51"/>
        <end position="78"/>
    </location>
</feature>
<keyword evidence="1" id="KW-0433">Leucine-rich repeat</keyword>
<evidence type="ECO:0000313" key="8">
    <source>
        <dbReference type="EMBL" id="KAH3770493.1"/>
    </source>
</evidence>
<dbReference type="CDD" id="cd17213">
    <property type="entry name" value="RA_PHLPP"/>
    <property type="match status" value="1"/>
</dbReference>
<evidence type="ECO:0008006" key="10">
    <source>
        <dbReference type="Google" id="ProtNLM"/>
    </source>
</evidence>
<feature type="domain" description="PH" evidence="6">
    <location>
        <begin position="265"/>
        <end position="364"/>
    </location>
</feature>
<protein>
    <recommendedName>
        <fullName evidence="10">PH domain-containing protein</fullName>
    </recommendedName>
</protein>
<feature type="compositionally biased region" description="Polar residues" evidence="5">
    <location>
        <begin position="52"/>
        <end position="71"/>
    </location>
</feature>
<sequence length="1823" mass="206842">MKNEIAAMETNEAFHSGRLLVPRKNHMAFKINYLPSKKHLKETSVEFEMPAGSSSETVGTQSSYSQVSNRNGVKRGNGNAKYGGTEAWWNAGDFLPPEVSSPRSEGLFDKTNDDDTWDLSDSIVDLYKEVNKYDGVLNQSPTGRSSTAVNVHEWIQEDTNNGFVHVFKSDTDTNPRMFPCTLTTTAQRLCIQCGMPPNSLHVQLNGDIIRRLEPFDSPLVIQNEYLQCIGYSDQRKIQEIGGMEDLQYLVKFYAGKPVSDSTYSRNQLTTFVYVRKGKLLYQWVRRLCVISGTRLLIYRDKTKSGNPTVVQLAKGSIDEVKNIKGHDHVLKLTSTLQGERSVYLSFTDEKDYNKWIRKTKKATAKLPTKADLSNCHLEFLPETVFINDGLEILNLRHNRLKARPIEEDIYTIGWLDDLPRFTNLRSLNLADNSLDCFPLAVCKMRTLMELNLASNKIEDVPPTIVDLENLQILHLHNNFLSGLPDEMCRMRHLLVLVLAFNRFSSIPSVLHQSNESSLRIDSLIMAGNRIEKLTPEVLNKIQHIKKIDFRLNKLTLPPSEMAKFHLLELVTHLDVRDNSITDLDVRSLRNLEYLNCERNKIQSLQMSGSAIKTVLAMKNELTSFTVSPKPEWLGSLDLSHNRLEGLPVWISDCFFLVHLNASHNQIKSIPERLFCDTPKLKVLQMSHNSLRELPSEIGNSVLEEISLEHNQIWQLPQEFFVSLPKLRYICLTNNALEMVPKPNATGYQNKLQELYLSANRLDNNVIAIIAMFQKLKILHLAYNQITEIHDRDLRKLESLQELNISGNFLRHLPKCLGRHGKLQALRSNANLIKELPDFRYSPNLKVLEVGSNRLMDVSVTNLMASNVNLLDISGNPEMQVSSTELRGIKLSVSIVNRPKFNEGQEGMFALFDGGRNDEVTRILANQITALLEEETKHPITSQDYLKYTLLAAHRKLKGTGQKIGAAAAICHIQKPSSETPSYTLTVANVGDIEVVVCRRGEAVVMSRLFTVDANKDEMERICRTGGIVTEDNKINGVTHNTRLLGSSYLFPFVVPEPHVIKTTLQPDDTLLIIANQGLWKCMSYQETVNEIIDIPDPVLAAKKLQDLAQGYRSQENIGVLVVRLMLSRSERDRIKGKLQEQFEQEQKLLVDLKVRDIEREEMKRRAELQEQTEKMPMDIVKLKGAKKRKQLEKVFNGKDVPHDENGLDRVTVKPLPDSIAIPNVDPTTNWEILLQKRLTEEVKDKELIHAMRAQHEYDPYLPSVESDDNWSTSTKLKGELKGRMVTLPPNDDFNRFSKQPPPTSVQRRQIIPEASQISTESLEFKRELKHPLNVDRDAVLFHNMQLERHKHLNLSSRSIDSIQSDPSHASNRQIVQKERKSSSHSIEVLLHGPTAQSKQLSFGGSHKFANEEMNAPEKNVDSCPIDINEKLRMLEEKGFLSRHANSPQTKSQNGGRKISMEEMAATRKESNQETRQEIQIDEKSGETDDFDYFELLDDYETIEAISEDVDKEVGLTSPETHDVPNKKKAGERIPIFEDFVQNGDHSDALYAKIRKEKKPTTVDRTELTQSVTRENTKISDSDTYKNQMQKDLSKKGTNHDTNRKPNNNDFHRQLKEADKVVMPHSQKAKHAAHPPSPPPKQREEIANKNCDTSNSVSSVANVRSITPRAGITKLNVNVSNVASERGQETVFNKTENFKTAINPALSIQTNSNSSNKHQEVWNNEKTTNGTSNLETDGKGETIAPPLPPRVPLKPNTTVQSDINSNSIKSLEDLIMYNRQHQQQQKMSYKVIPKEAPEPPPKKVLESTMVTKTASQRSIIITYL</sequence>
<feature type="compositionally biased region" description="Polar residues" evidence="5">
    <location>
        <begin position="1443"/>
        <end position="1454"/>
    </location>
</feature>
<feature type="compositionally biased region" description="Basic and acidic residues" evidence="5">
    <location>
        <begin position="1591"/>
        <end position="1603"/>
    </location>
</feature>
<proteinExistence type="predicted"/>
<dbReference type="InterPro" id="IPR011993">
    <property type="entry name" value="PH-like_dom_sf"/>
</dbReference>
<evidence type="ECO:0000259" key="6">
    <source>
        <dbReference type="PROSITE" id="PS50003"/>
    </source>
</evidence>
<dbReference type="InterPro" id="IPR032675">
    <property type="entry name" value="LRR_dom_sf"/>
</dbReference>
<dbReference type="Gene3D" id="3.80.10.10">
    <property type="entry name" value="Ribonuclease Inhibitor"/>
    <property type="match status" value="3"/>
</dbReference>
<keyword evidence="4" id="KW-0175">Coiled coil</keyword>
<evidence type="ECO:0000313" key="9">
    <source>
        <dbReference type="Proteomes" id="UP000828390"/>
    </source>
</evidence>
<feature type="region of interest" description="Disordered" evidence="5">
    <location>
        <begin position="1360"/>
        <end position="1385"/>
    </location>
</feature>
<feature type="compositionally biased region" description="Polar residues" evidence="5">
    <location>
        <begin position="1360"/>
        <end position="1374"/>
    </location>
</feature>
<reference evidence="8" key="1">
    <citation type="journal article" date="2019" name="bioRxiv">
        <title>The Genome of the Zebra Mussel, Dreissena polymorpha: A Resource for Invasive Species Research.</title>
        <authorList>
            <person name="McCartney M.A."/>
            <person name="Auch B."/>
            <person name="Kono T."/>
            <person name="Mallez S."/>
            <person name="Zhang Y."/>
            <person name="Obille A."/>
            <person name="Becker A."/>
            <person name="Abrahante J.E."/>
            <person name="Garbe J."/>
            <person name="Badalamenti J.P."/>
            <person name="Herman A."/>
            <person name="Mangelson H."/>
            <person name="Liachko I."/>
            <person name="Sullivan S."/>
            <person name="Sone E.D."/>
            <person name="Koren S."/>
            <person name="Silverstein K.A.T."/>
            <person name="Beckman K.B."/>
            <person name="Gohl D.M."/>
        </authorList>
    </citation>
    <scope>NUCLEOTIDE SEQUENCE</scope>
    <source>
        <strain evidence="8">Duluth1</strain>
        <tissue evidence="8">Whole animal</tissue>
    </source>
</reference>
<dbReference type="SUPFAM" id="SSF81606">
    <property type="entry name" value="PP2C-like"/>
    <property type="match status" value="1"/>
</dbReference>
<feature type="region of interest" description="Disordered" evidence="5">
    <location>
        <begin position="1622"/>
        <end position="1654"/>
    </location>
</feature>
<dbReference type="SMART" id="SM00332">
    <property type="entry name" value="PP2Cc"/>
    <property type="match status" value="1"/>
</dbReference>
<evidence type="ECO:0000256" key="4">
    <source>
        <dbReference type="SAM" id="Coils"/>
    </source>
</evidence>
<dbReference type="SMART" id="SM00369">
    <property type="entry name" value="LRR_TYP"/>
    <property type="match status" value="11"/>
</dbReference>
<reference evidence="8" key="2">
    <citation type="submission" date="2020-11" db="EMBL/GenBank/DDBJ databases">
        <authorList>
            <person name="McCartney M.A."/>
            <person name="Auch B."/>
            <person name="Kono T."/>
            <person name="Mallez S."/>
            <person name="Becker A."/>
            <person name="Gohl D.M."/>
            <person name="Silverstein K.A.T."/>
            <person name="Koren S."/>
            <person name="Bechman K.B."/>
            <person name="Herman A."/>
            <person name="Abrahante J.E."/>
            <person name="Garbe J."/>
        </authorList>
    </citation>
    <scope>NUCLEOTIDE SEQUENCE</scope>
    <source>
        <strain evidence="8">Duluth1</strain>
        <tissue evidence="8">Whole animal</tissue>
    </source>
</reference>
<feature type="compositionally biased region" description="Basic and acidic residues" evidence="5">
    <location>
        <begin position="1574"/>
        <end position="1583"/>
    </location>
</feature>
<dbReference type="Gene3D" id="3.60.40.10">
    <property type="entry name" value="PPM-type phosphatase domain"/>
    <property type="match status" value="1"/>
</dbReference>
<dbReference type="Proteomes" id="UP000828390">
    <property type="component" value="Unassembled WGS sequence"/>
</dbReference>
<feature type="domain" description="PPM-type phosphatase" evidence="7">
    <location>
        <begin position="872"/>
        <end position="1124"/>
    </location>
</feature>
<dbReference type="InterPro" id="IPR001849">
    <property type="entry name" value="PH_domain"/>
</dbReference>
<dbReference type="EMBL" id="JAIWYP010000009">
    <property type="protein sequence ID" value="KAH3770493.1"/>
    <property type="molecule type" value="Genomic_DNA"/>
</dbReference>